<comment type="subcellular location">
    <subcellularLocation>
        <location evidence="1">Cell inner membrane</location>
        <topology evidence="1">Single-pass membrane protein</topology>
        <orientation evidence="1">Periplasmic side</orientation>
    </subcellularLocation>
</comment>
<keyword evidence="12" id="KW-0675">Receptor</keyword>
<accession>A0A1T1H3K1</accession>
<dbReference type="Gene3D" id="3.30.1150.10">
    <property type="match status" value="2"/>
</dbReference>
<evidence type="ECO:0000256" key="7">
    <source>
        <dbReference type="ARBA" id="ARBA00022927"/>
    </source>
</evidence>
<proteinExistence type="inferred from homology"/>
<reference evidence="12 13" key="1">
    <citation type="submission" date="2017-02" db="EMBL/GenBank/DDBJ databases">
        <title>Acinetobacter sp. ANC 4945, whole genome shotgun sequencing project.</title>
        <authorList>
            <person name="Radolfova-Krizova L."/>
            <person name="Al Atrouni A."/>
            <person name="Nemec A."/>
        </authorList>
    </citation>
    <scope>NUCLEOTIDE SEQUENCE [LARGE SCALE GENOMIC DNA]</scope>
    <source>
        <strain evidence="12 13">ANC 4945</strain>
    </source>
</reference>
<sequence>MKQYLCLTLLACAPFSTAFSASTKTHQLPAQNIEVAPAHLTTRLNWSVFPKPVYANEDLKQRDRAAIIRVTANAKGTITDASVEESTGVDQLDRILISAVKKAKVKPHLENGEAKAIIGYQAFNLRVKGNTPECDFNFDSKVWNAQSADKKTPFQYVSQPKLDLTSHELKQHDRKVKFNFKVDKHGQVKKVKIKQGSGIYALDQKVVEALRNSQISVKRTASTLWVYKKSNFKDEIQFKVNGCK</sequence>
<comment type="caution">
    <text evidence="12">The sequence shown here is derived from an EMBL/GenBank/DDBJ whole genome shotgun (WGS) entry which is preliminary data.</text>
</comment>
<dbReference type="AlphaFoldDB" id="A0A1T1H3K1"/>
<keyword evidence="9" id="KW-0472">Membrane</keyword>
<evidence type="ECO:0000256" key="8">
    <source>
        <dbReference type="ARBA" id="ARBA00022989"/>
    </source>
</evidence>
<evidence type="ECO:0000256" key="4">
    <source>
        <dbReference type="ARBA" id="ARBA00022475"/>
    </source>
</evidence>
<evidence type="ECO:0000313" key="12">
    <source>
        <dbReference type="EMBL" id="OOV84426.1"/>
    </source>
</evidence>
<keyword evidence="13" id="KW-1185">Reference proteome</keyword>
<evidence type="ECO:0000256" key="5">
    <source>
        <dbReference type="ARBA" id="ARBA00022519"/>
    </source>
</evidence>
<dbReference type="NCBIfam" id="TIGR01352">
    <property type="entry name" value="tonB_Cterm"/>
    <property type="match status" value="2"/>
</dbReference>
<evidence type="ECO:0000256" key="9">
    <source>
        <dbReference type="ARBA" id="ARBA00023136"/>
    </source>
</evidence>
<feature type="domain" description="TonB C-terminal" evidence="11">
    <location>
        <begin position="175"/>
        <end position="216"/>
    </location>
</feature>
<name>A0A1T1H3K1_9GAMM</name>
<feature type="domain" description="TonB C-terminal" evidence="11">
    <location>
        <begin position="67"/>
        <end position="121"/>
    </location>
</feature>
<evidence type="ECO:0000313" key="13">
    <source>
        <dbReference type="Proteomes" id="UP000191160"/>
    </source>
</evidence>
<dbReference type="SUPFAM" id="SSF74653">
    <property type="entry name" value="TolA/TonB C-terminal domain"/>
    <property type="match status" value="2"/>
</dbReference>
<evidence type="ECO:0000256" key="6">
    <source>
        <dbReference type="ARBA" id="ARBA00022692"/>
    </source>
</evidence>
<keyword evidence="6" id="KW-0812">Transmembrane</keyword>
<evidence type="ECO:0000256" key="2">
    <source>
        <dbReference type="ARBA" id="ARBA00006555"/>
    </source>
</evidence>
<evidence type="ECO:0000256" key="10">
    <source>
        <dbReference type="SAM" id="SignalP"/>
    </source>
</evidence>
<keyword evidence="7" id="KW-0653">Protein transport</keyword>
<feature type="signal peptide" evidence="10">
    <location>
        <begin position="1"/>
        <end position="20"/>
    </location>
</feature>
<organism evidence="12 13">
    <name type="scientific">Acinetobacter amyesii</name>
    <dbReference type="NCBI Taxonomy" id="2942470"/>
    <lineage>
        <taxon>Bacteria</taxon>
        <taxon>Pseudomonadati</taxon>
        <taxon>Pseudomonadota</taxon>
        <taxon>Gammaproteobacteria</taxon>
        <taxon>Moraxellales</taxon>
        <taxon>Moraxellaceae</taxon>
        <taxon>Acinetobacter</taxon>
    </lineage>
</organism>
<dbReference type="GO" id="GO:0015031">
    <property type="term" value="P:protein transport"/>
    <property type="evidence" value="ECO:0007669"/>
    <property type="project" value="UniProtKB-KW"/>
</dbReference>
<dbReference type="RefSeq" id="WP_078189582.1">
    <property type="nucleotide sequence ID" value="NZ_JAMCOZ010000006.1"/>
</dbReference>
<dbReference type="GO" id="GO:0005886">
    <property type="term" value="C:plasma membrane"/>
    <property type="evidence" value="ECO:0007669"/>
    <property type="project" value="UniProtKB-SubCell"/>
</dbReference>
<evidence type="ECO:0000259" key="11">
    <source>
        <dbReference type="Pfam" id="PF03544"/>
    </source>
</evidence>
<gene>
    <name evidence="12" type="ORF">B1202_05510</name>
</gene>
<dbReference type="EMBL" id="MVKX01000003">
    <property type="protein sequence ID" value="OOV84426.1"/>
    <property type="molecule type" value="Genomic_DNA"/>
</dbReference>
<keyword evidence="3" id="KW-0813">Transport</keyword>
<comment type="similarity">
    <text evidence="2">Belongs to the TonB family.</text>
</comment>
<dbReference type="InterPro" id="IPR037682">
    <property type="entry name" value="TonB_C"/>
</dbReference>
<dbReference type="GO" id="GO:0055085">
    <property type="term" value="P:transmembrane transport"/>
    <property type="evidence" value="ECO:0007669"/>
    <property type="project" value="InterPro"/>
</dbReference>
<keyword evidence="4" id="KW-1003">Cell membrane</keyword>
<keyword evidence="5" id="KW-0997">Cell inner membrane</keyword>
<dbReference type="Pfam" id="PF03544">
    <property type="entry name" value="TonB_C"/>
    <property type="match status" value="2"/>
</dbReference>
<dbReference type="Proteomes" id="UP000191160">
    <property type="component" value="Unassembled WGS sequence"/>
</dbReference>
<dbReference type="InterPro" id="IPR051045">
    <property type="entry name" value="TonB-dependent_transducer"/>
</dbReference>
<feature type="chain" id="PRO_5013295339" evidence="10">
    <location>
        <begin position="21"/>
        <end position="244"/>
    </location>
</feature>
<protein>
    <submittedName>
        <fullName evidence="12">TonB-dependent receptor</fullName>
    </submittedName>
</protein>
<evidence type="ECO:0000256" key="3">
    <source>
        <dbReference type="ARBA" id="ARBA00022448"/>
    </source>
</evidence>
<evidence type="ECO:0000256" key="1">
    <source>
        <dbReference type="ARBA" id="ARBA00004383"/>
    </source>
</evidence>
<dbReference type="InterPro" id="IPR006260">
    <property type="entry name" value="TonB/TolA_C"/>
</dbReference>
<keyword evidence="8" id="KW-1133">Transmembrane helix</keyword>
<dbReference type="PANTHER" id="PTHR33446">
    <property type="entry name" value="PROTEIN TONB-RELATED"/>
    <property type="match status" value="1"/>
</dbReference>
<keyword evidence="10" id="KW-0732">Signal</keyword>